<name>A0A5P3MS05_NEIAN</name>
<dbReference type="AlphaFoldDB" id="A0A5P3MS05"/>
<dbReference type="EMBL" id="CP031699">
    <property type="protein sequence ID" value="QEY23419.1"/>
    <property type="molecule type" value="Genomic_DNA"/>
</dbReference>
<reference evidence="1 2" key="1">
    <citation type="submission" date="2018-08" db="EMBL/GenBank/DDBJ databases">
        <title>Neisseria animalis ATCC 49930 complete genome.</title>
        <authorList>
            <person name="Veseli I.A."/>
            <person name="Mascarenhas dos Santos A.C."/>
            <person name="Buttler R."/>
            <person name="Pombert J.-F."/>
        </authorList>
    </citation>
    <scope>NUCLEOTIDE SEQUENCE [LARGE SCALE GENOMIC DNA]</scope>
    <source>
        <strain evidence="1 2">ATCC 49930</strain>
    </source>
</reference>
<accession>A0A5P3MS05</accession>
<keyword evidence="2" id="KW-1185">Reference proteome</keyword>
<gene>
    <name evidence="1" type="ORF">D0T90_01970</name>
</gene>
<protein>
    <submittedName>
        <fullName evidence="1">Uncharacterized protein</fullName>
    </submittedName>
</protein>
<evidence type="ECO:0000313" key="1">
    <source>
        <dbReference type="EMBL" id="QEY23419.1"/>
    </source>
</evidence>
<evidence type="ECO:0000313" key="2">
    <source>
        <dbReference type="Proteomes" id="UP000325536"/>
    </source>
</evidence>
<sequence>MPSANTAKHHTNETALPKICRLHGSADLSRPFVRLTPLRNITNLSAACFPHFADGIISKIRQWKAVKTIYFLLT</sequence>
<proteinExistence type="predicted"/>
<organism evidence="1 2">
    <name type="scientific">Neisseria animalis</name>
    <dbReference type="NCBI Taxonomy" id="492"/>
    <lineage>
        <taxon>Bacteria</taxon>
        <taxon>Pseudomonadati</taxon>
        <taxon>Pseudomonadota</taxon>
        <taxon>Betaproteobacteria</taxon>
        <taxon>Neisseriales</taxon>
        <taxon>Neisseriaceae</taxon>
        <taxon>Neisseria</taxon>
    </lineage>
</organism>
<dbReference type="Proteomes" id="UP000325536">
    <property type="component" value="Chromosome"/>
</dbReference>
<dbReference type="KEGG" id="naq:D0T90_01970"/>